<organism evidence="7 8">
    <name type="scientific">Basidiobolus ranarum</name>
    <dbReference type="NCBI Taxonomy" id="34480"/>
    <lineage>
        <taxon>Eukaryota</taxon>
        <taxon>Fungi</taxon>
        <taxon>Fungi incertae sedis</taxon>
        <taxon>Zoopagomycota</taxon>
        <taxon>Entomophthoromycotina</taxon>
        <taxon>Basidiobolomycetes</taxon>
        <taxon>Basidiobolales</taxon>
        <taxon>Basidiobolaceae</taxon>
        <taxon>Basidiobolus</taxon>
    </lineage>
</organism>
<feature type="transmembrane region" description="Helical" evidence="5">
    <location>
        <begin position="201"/>
        <end position="219"/>
    </location>
</feature>
<comment type="subcellular location">
    <subcellularLocation>
        <location evidence="1">Membrane</location>
        <topology evidence="1">Multi-pass membrane protein</topology>
    </subcellularLocation>
</comment>
<feature type="transmembrane region" description="Helical" evidence="5">
    <location>
        <begin position="341"/>
        <end position="367"/>
    </location>
</feature>
<dbReference type="PROSITE" id="PS50850">
    <property type="entry name" value="MFS"/>
    <property type="match status" value="1"/>
</dbReference>
<feature type="transmembrane region" description="Helical" evidence="5">
    <location>
        <begin position="101"/>
        <end position="120"/>
    </location>
</feature>
<dbReference type="PANTHER" id="PTHR10924">
    <property type="entry name" value="MAJOR FACILITATOR SUPERFAMILY PROTEIN-RELATED"/>
    <property type="match status" value="1"/>
</dbReference>
<dbReference type="Proteomes" id="UP001479436">
    <property type="component" value="Unassembled WGS sequence"/>
</dbReference>
<feature type="domain" description="Major facilitator superfamily (MFS) profile" evidence="6">
    <location>
        <begin position="32"/>
        <end position="439"/>
    </location>
</feature>
<evidence type="ECO:0000256" key="2">
    <source>
        <dbReference type="ARBA" id="ARBA00022692"/>
    </source>
</evidence>
<feature type="transmembrane region" description="Helical" evidence="5">
    <location>
        <begin position="34"/>
        <end position="54"/>
    </location>
</feature>
<feature type="transmembrane region" description="Helical" evidence="5">
    <location>
        <begin position="251"/>
        <end position="276"/>
    </location>
</feature>
<proteinExistence type="predicted"/>
<feature type="transmembrane region" description="Helical" evidence="5">
    <location>
        <begin position="132"/>
        <end position="150"/>
    </location>
</feature>
<feature type="transmembrane region" description="Helical" evidence="5">
    <location>
        <begin position="288"/>
        <end position="308"/>
    </location>
</feature>
<dbReference type="InterPro" id="IPR020846">
    <property type="entry name" value="MFS_dom"/>
</dbReference>
<evidence type="ECO:0000256" key="5">
    <source>
        <dbReference type="SAM" id="Phobius"/>
    </source>
</evidence>
<keyword evidence="8" id="KW-1185">Reference proteome</keyword>
<dbReference type="EMBL" id="JASJQH010007078">
    <property type="protein sequence ID" value="KAK9718786.1"/>
    <property type="molecule type" value="Genomic_DNA"/>
</dbReference>
<protein>
    <recommendedName>
        <fullName evidence="6">Major facilitator superfamily (MFS) profile domain-containing protein</fullName>
    </recommendedName>
</protein>
<keyword evidence="2 5" id="KW-0812">Transmembrane</keyword>
<evidence type="ECO:0000256" key="4">
    <source>
        <dbReference type="ARBA" id="ARBA00023136"/>
    </source>
</evidence>
<sequence>MVEEKHPEERSLAEELASLKDAEPTQFRVYKIRFLVVFSVFLLNIAASVLWVTFSSVSTQAQSYYNVPMTVINLLSSLYMLMFVFFSLLSSWVLDEKGLKTALLIGGFLQILGAWIRYFGTFIGEEHSGGKIALAFLGQIMAGAAQTFVLNAPTKMAAVWFADNERALANTVASLANPLGSAVGMVLATSVCTTPNEFPNALLAAAIFTTAVTIPTLIIPKRPASPPSLTASEPSEPFIPGLKACLKLPHFLILTLIFGVVVGMFNDIVTLLSEFINPFGYSDNDGSIFGVVLIVAGLVGGGICGFYLDRSRNFLGVFRMLITLLPLCLIALIFTIREHDYAGICVNFGAIGMLAFAGLPVCLELGVETTYPVAEGTSSGILWMVAQLFGFIIMFIMDALRAGPESHPPYSMRNALIFSAVLVGVVCLLGLVFFKSENRRQNSSEFRAGPTTSKPKVTA</sequence>
<keyword evidence="3 5" id="KW-1133">Transmembrane helix</keyword>
<accession>A0ABR2W3D7</accession>
<dbReference type="InterPro" id="IPR036259">
    <property type="entry name" value="MFS_trans_sf"/>
</dbReference>
<evidence type="ECO:0000259" key="6">
    <source>
        <dbReference type="PROSITE" id="PS50850"/>
    </source>
</evidence>
<evidence type="ECO:0000256" key="1">
    <source>
        <dbReference type="ARBA" id="ARBA00004141"/>
    </source>
</evidence>
<evidence type="ECO:0000313" key="7">
    <source>
        <dbReference type="EMBL" id="KAK9718786.1"/>
    </source>
</evidence>
<gene>
    <name evidence="7" type="ORF">K7432_005260</name>
</gene>
<name>A0ABR2W3D7_9FUNG</name>
<comment type="caution">
    <text evidence="7">The sequence shown here is derived from an EMBL/GenBank/DDBJ whole genome shotgun (WGS) entry which is preliminary data.</text>
</comment>
<feature type="transmembrane region" description="Helical" evidence="5">
    <location>
        <begin position="315"/>
        <end position="335"/>
    </location>
</feature>
<feature type="transmembrane region" description="Helical" evidence="5">
    <location>
        <begin position="171"/>
        <end position="189"/>
    </location>
</feature>
<feature type="transmembrane region" description="Helical" evidence="5">
    <location>
        <begin position="379"/>
        <end position="396"/>
    </location>
</feature>
<dbReference type="SUPFAM" id="SSF103473">
    <property type="entry name" value="MFS general substrate transporter"/>
    <property type="match status" value="1"/>
</dbReference>
<evidence type="ECO:0000313" key="8">
    <source>
        <dbReference type="Proteomes" id="UP001479436"/>
    </source>
</evidence>
<dbReference type="Gene3D" id="1.20.1250.20">
    <property type="entry name" value="MFS general substrate transporter like domains"/>
    <property type="match status" value="2"/>
</dbReference>
<dbReference type="InterPro" id="IPR011701">
    <property type="entry name" value="MFS"/>
</dbReference>
<dbReference type="Pfam" id="PF07690">
    <property type="entry name" value="MFS_1"/>
    <property type="match status" value="1"/>
</dbReference>
<keyword evidence="4 5" id="KW-0472">Membrane</keyword>
<feature type="transmembrane region" description="Helical" evidence="5">
    <location>
        <begin position="74"/>
        <end position="94"/>
    </location>
</feature>
<evidence type="ECO:0000256" key="3">
    <source>
        <dbReference type="ARBA" id="ARBA00022989"/>
    </source>
</evidence>
<dbReference type="InterPro" id="IPR049680">
    <property type="entry name" value="FLVCR1-2_SLC49-like"/>
</dbReference>
<dbReference type="PANTHER" id="PTHR10924:SF6">
    <property type="entry name" value="SOLUTE CARRIER FAMILY 49 MEMBER A3"/>
    <property type="match status" value="1"/>
</dbReference>
<feature type="transmembrane region" description="Helical" evidence="5">
    <location>
        <begin position="416"/>
        <end position="434"/>
    </location>
</feature>
<reference evidence="7 8" key="1">
    <citation type="submission" date="2023-04" db="EMBL/GenBank/DDBJ databases">
        <title>Genome of Basidiobolus ranarum AG-B5.</title>
        <authorList>
            <person name="Stajich J.E."/>
            <person name="Carter-House D."/>
            <person name="Gryganskyi A."/>
        </authorList>
    </citation>
    <scope>NUCLEOTIDE SEQUENCE [LARGE SCALE GENOMIC DNA]</scope>
    <source>
        <strain evidence="7 8">AG-B5</strain>
    </source>
</reference>